<comment type="caution">
    <text evidence="1">The sequence shown here is derived from an EMBL/GenBank/DDBJ whole genome shotgun (WGS) entry which is preliminary data.</text>
</comment>
<keyword evidence="2" id="KW-1185">Reference proteome</keyword>
<accession>A0A3E0DYK7</accession>
<sequence>MNNFIIMKTQILLFFSILFFTLTIYSQAPRGFYAVAGLSQTELKSSDLLTEPNLGFLLGINFQMGYHESYNYQMELTYRINTLDVKYVENGFEQASSSKYNASDLNFGLYFNYYILKPEEDEFFIGPQAGVFAALQDVFTPSGGSDVSGQYYLPHLLDENALSHSSEFNYGFGFGITGGYNNFRFDLRYTLGMVNLLSDVETDSYDENHNYIGPSLEGKTNTISFGVSYNIFHFKK</sequence>
<dbReference type="Proteomes" id="UP000257136">
    <property type="component" value="Unassembled WGS sequence"/>
</dbReference>
<reference evidence="1 2" key="1">
    <citation type="submission" date="2018-08" db="EMBL/GenBank/DDBJ databases">
        <title>Genomic Encyclopedia of Archaeal and Bacterial Type Strains, Phase II (KMG-II): from individual species to whole genera.</title>
        <authorList>
            <person name="Goeker M."/>
        </authorList>
    </citation>
    <scope>NUCLEOTIDE SEQUENCE [LARGE SCALE GENOMIC DNA]</scope>
    <source>
        <strain evidence="1 2">DSM 100880</strain>
    </source>
</reference>
<evidence type="ECO:0000313" key="1">
    <source>
        <dbReference type="EMBL" id="REG91142.1"/>
    </source>
</evidence>
<dbReference type="AlphaFoldDB" id="A0A3E0DYK7"/>
<evidence type="ECO:0000313" key="2">
    <source>
        <dbReference type="Proteomes" id="UP000257136"/>
    </source>
</evidence>
<dbReference type="EMBL" id="QUNI01000017">
    <property type="protein sequence ID" value="REG91142.1"/>
    <property type="molecule type" value="Genomic_DNA"/>
</dbReference>
<protein>
    <recommendedName>
        <fullName evidence="3">Outer membrane protein with beta-barrel domain</fullName>
    </recommendedName>
</protein>
<organism evidence="1 2">
    <name type="scientific">Flavobacterium aquicola</name>
    <dbReference type="NCBI Taxonomy" id="1682742"/>
    <lineage>
        <taxon>Bacteria</taxon>
        <taxon>Pseudomonadati</taxon>
        <taxon>Bacteroidota</taxon>
        <taxon>Flavobacteriia</taxon>
        <taxon>Flavobacteriales</taxon>
        <taxon>Flavobacteriaceae</taxon>
        <taxon>Flavobacterium</taxon>
    </lineage>
</organism>
<gene>
    <name evidence="1" type="ORF">C8P67_11736</name>
</gene>
<proteinExistence type="predicted"/>
<name>A0A3E0DYK7_9FLAO</name>
<evidence type="ECO:0008006" key="3">
    <source>
        <dbReference type="Google" id="ProtNLM"/>
    </source>
</evidence>